<dbReference type="PANTHER" id="PTHR43861">
    <property type="entry name" value="TRANS-ACONITATE 2-METHYLTRANSFERASE-RELATED"/>
    <property type="match status" value="1"/>
</dbReference>
<evidence type="ECO:0000259" key="1">
    <source>
        <dbReference type="Pfam" id="PF08241"/>
    </source>
</evidence>
<sequence length="258" mass="28665">MDTSPAAASDDDYGDARAAAWYAARDDRTDRLLGYPFVFRELELRERRGACLLDFGCGPGVVAEHTARRYAVRVLAADTAPAMLHHIRGRKIPHASVHRIREGRIAELPDHCADAAMCNHVLTAVPDQDTLARIFDEIRRLLRPGAPFAALTTDPGRVGIRYTCQQVGTAGGTYRPGDPLPLRLRYDDGSWREFHDFYWPPDIYPRLLKQAGFTDIHQHHPTVAEAAAAPETDARLLRSSPWTTERAAPPLLITAARA</sequence>
<dbReference type="Gene3D" id="3.40.50.150">
    <property type="entry name" value="Vaccinia Virus protein VP39"/>
    <property type="match status" value="1"/>
</dbReference>
<evidence type="ECO:0000313" key="3">
    <source>
        <dbReference type="Proteomes" id="UP001348265"/>
    </source>
</evidence>
<protein>
    <submittedName>
        <fullName evidence="2">Methyltransferase domain-containing protein</fullName>
    </submittedName>
</protein>
<dbReference type="SUPFAM" id="SSF53335">
    <property type="entry name" value="S-adenosyl-L-methionine-dependent methyltransferases"/>
    <property type="match status" value="1"/>
</dbReference>
<keyword evidence="3" id="KW-1185">Reference proteome</keyword>
<proteinExistence type="predicted"/>
<keyword evidence="2" id="KW-0489">Methyltransferase</keyword>
<dbReference type="GO" id="GO:0008168">
    <property type="term" value="F:methyltransferase activity"/>
    <property type="evidence" value="ECO:0007669"/>
    <property type="project" value="UniProtKB-KW"/>
</dbReference>
<dbReference type="EMBL" id="JAVFKM010000049">
    <property type="protein sequence ID" value="MEF3119494.1"/>
    <property type="molecule type" value="Genomic_DNA"/>
</dbReference>
<name>A0ABU7X7T8_9ACTN</name>
<evidence type="ECO:0000313" key="2">
    <source>
        <dbReference type="EMBL" id="MEF3119494.1"/>
    </source>
</evidence>
<dbReference type="Proteomes" id="UP001348265">
    <property type="component" value="Unassembled WGS sequence"/>
</dbReference>
<accession>A0ABU7X7T8</accession>
<reference evidence="2 3" key="1">
    <citation type="submission" date="2023-08" db="EMBL/GenBank/DDBJ databases">
        <authorList>
            <person name="Sharma P."/>
            <person name="Verma V."/>
            <person name="Mohan M.K."/>
            <person name="Dubey A.K."/>
        </authorList>
    </citation>
    <scope>NUCLEOTIDE SEQUENCE [LARGE SCALE GENOMIC DNA]</scope>
    <source>
        <strain evidence="2 3">ADP4</strain>
    </source>
</reference>
<dbReference type="GO" id="GO:0032259">
    <property type="term" value="P:methylation"/>
    <property type="evidence" value="ECO:0007669"/>
    <property type="project" value="UniProtKB-KW"/>
</dbReference>
<dbReference type="InterPro" id="IPR029063">
    <property type="entry name" value="SAM-dependent_MTases_sf"/>
</dbReference>
<dbReference type="InterPro" id="IPR013216">
    <property type="entry name" value="Methyltransf_11"/>
</dbReference>
<keyword evidence="2" id="KW-0808">Transferase</keyword>
<gene>
    <name evidence="2" type="ORF">RB636_40820</name>
</gene>
<dbReference type="Pfam" id="PF08241">
    <property type="entry name" value="Methyltransf_11"/>
    <property type="match status" value="1"/>
</dbReference>
<dbReference type="CDD" id="cd02440">
    <property type="entry name" value="AdoMet_MTases"/>
    <property type="match status" value="1"/>
</dbReference>
<comment type="caution">
    <text evidence="2">The sequence shown here is derived from an EMBL/GenBank/DDBJ whole genome shotgun (WGS) entry which is preliminary data.</text>
</comment>
<dbReference type="PANTHER" id="PTHR43861:SF1">
    <property type="entry name" value="TRANS-ACONITATE 2-METHYLTRANSFERASE"/>
    <property type="match status" value="1"/>
</dbReference>
<dbReference type="RefSeq" id="WP_331790242.1">
    <property type="nucleotide sequence ID" value="NZ_JAVFKM010000049.1"/>
</dbReference>
<feature type="domain" description="Methyltransferase type 11" evidence="1">
    <location>
        <begin position="53"/>
        <end position="148"/>
    </location>
</feature>
<organism evidence="2 3">
    <name type="scientific">Streptomyces chrestomyceticus</name>
    <dbReference type="NCBI Taxonomy" id="68185"/>
    <lineage>
        <taxon>Bacteria</taxon>
        <taxon>Bacillati</taxon>
        <taxon>Actinomycetota</taxon>
        <taxon>Actinomycetes</taxon>
        <taxon>Kitasatosporales</taxon>
        <taxon>Streptomycetaceae</taxon>
        <taxon>Streptomyces</taxon>
    </lineage>
</organism>